<dbReference type="PANTHER" id="PTHR38926">
    <property type="entry name" value="F-BOX DOMAIN CONTAINING PROTEIN, EXPRESSED"/>
    <property type="match status" value="1"/>
</dbReference>
<dbReference type="InterPro" id="IPR036047">
    <property type="entry name" value="F-box-like_dom_sf"/>
</dbReference>
<dbReference type="InterPro" id="IPR001810">
    <property type="entry name" value="F-box_dom"/>
</dbReference>
<name>A0A9Q1KUQ2_9CARY</name>
<protein>
    <recommendedName>
        <fullName evidence="1">F-box domain-containing protein</fullName>
    </recommendedName>
</protein>
<dbReference type="Pfam" id="PF13516">
    <property type="entry name" value="LRR_6"/>
    <property type="match status" value="1"/>
</dbReference>
<keyword evidence="3" id="KW-1185">Reference proteome</keyword>
<dbReference type="EMBL" id="JAKOGI010000018">
    <property type="protein sequence ID" value="KAJ8449903.1"/>
    <property type="molecule type" value="Genomic_DNA"/>
</dbReference>
<evidence type="ECO:0000313" key="3">
    <source>
        <dbReference type="Proteomes" id="UP001153076"/>
    </source>
</evidence>
<gene>
    <name evidence="2" type="ORF">Cgig2_029265</name>
</gene>
<dbReference type="AlphaFoldDB" id="A0A9Q1KUQ2"/>
<dbReference type="PROSITE" id="PS50181">
    <property type="entry name" value="FBOX"/>
    <property type="match status" value="1"/>
</dbReference>
<dbReference type="InterPro" id="IPR032675">
    <property type="entry name" value="LRR_dom_sf"/>
</dbReference>
<dbReference type="InterPro" id="IPR001611">
    <property type="entry name" value="Leu-rich_rpt"/>
</dbReference>
<dbReference type="Gene3D" id="1.20.1280.50">
    <property type="match status" value="1"/>
</dbReference>
<organism evidence="2 3">
    <name type="scientific">Carnegiea gigantea</name>
    <dbReference type="NCBI Taxonomy" id="171969"/>
    <lineage>
        <taxon>Eukaryota</taxon>
        <taxon>Viridiplantae</taxon>
        <taxon>Streptophyta</taxon>
        <taxon>Embryophyta</taxon>
        <taxon>Tracheophyta</taxon>
        <taxon>Spermatophyta</taxon>
        <taxon>Magnoliopsida</taxon>
        <taxon>eudicotyledons</taxon>
        <taxon>Gunneridae</taxon>
        <taxon>Pentapetalae</taxon>
        <taxon>Caryophyllales</taxon>
        <taxon>Cactineae</taxon>
        <taxon>Cactaceae</taxon>
        <taxon>Cactoideae</taxon>
        <taxon>Echinocereeae</taxon>
        <taxon>Carnegiea</taxon>
    </lineage>
</organism>
<feature type="domain" description="F-box" evidence="1">
    <location>
        <begin position="38"/>
        <end position="85"/>
    </location>
</feature>
<evidence type="ECO:0000313" key="2">
    <source>
        <dbReference type="EMBL" id="KAJ8449903.1"/>
    </source>
</evidence>
<evidence type="ECO:0000259" key="1">
    <source>
        <dbReference type="PROSITE" id="PS50181"/>
    </source>
</evidence>
<dbReference type="OrthoDB" id="2095648at2759"/>
<dbReference type="Proteomes" id="UP001153076">
    <property type="component" value="Unassembled WGS sequence"/>
</dbReference>
<dbReference type="PANTHER" id="PTHR38926:SF2">
    <property type="entry name" value="F-BOX_LRR-REPEAT PROTEIN 21-RELATED"/>
    <property type="match status" value="1"/>
</dbReference>
<dbReference type="SUPFAM" id="SSF81383">
    <property type="entry name" value="F-box domain"/>
    <property type="match status" value="1"/>
</dbReference>
<dbReference type="Gene3D" id="3.80.10.10">
    <property type="entry name" value="Ribonuclease Inhibitor"/>
    <property type="match status" value="1"/>
</dbReference>
<reference evidence="2" key="1">
    <citation type="submission" date="2022-04" db="EMBL/GenBank/DDBJ databases">
        <title>Carnegiea gigantea Genome sequencing and assembly v2.</title>
        <authorList>
            <person name="Copetti D."/>
            <person name="Sanderson M.J."/>
            <person name="Burquez A."/>
            <person name="Wojciechowski M.F."/>
        </authorList>
    </citation>
    <scope>NUCLEOTIDE SEQUENCE</scope>
    <source>
        <strain evidence="2">SGP5-SGP5p</strain>
        <tissue evidence="2">Aerial part</tissue>
    </source>
</reference>
<proteinExistence type="predicted"/>
<accession>A0A9Q1KUQ2</accession>
<comment type="caution">
    <text evidence="2">The sequence shown here is derived from an EMBL/GenBank/DDBJ whole genome shotgun (WGS) entry which is preliminary data.</text>
</comment>
<dbReference type="CDD" id="cd22164">
    <property type="entry name" value="F-box_AtSKIP19-like"/>
    <property type="match status" value="1"/>
</dbReference>
<dbReference type="SUPFAM" id="SSF52047">
    <property type="entry name" value="RNI-like"/>
    <property type="match status" value="1"/>
</dbReference>
<dbReference type="Pfam" id="PF12937">
    <property type="entry name" value="F-box-like"/>
    <property type="match status" value="1"/>
</dbReference>
<sequence>MTVRAGRKRERSCSVALRPRPMDDTRESDQTLVEVADSQNWLELPRDVTLTILMKLGTFEILRNAQFVCKLWYNLCKDPSMWRVIRMLYLDEPEYEEEDLDEYESVQKHENMLYDAIDRSSGGLVSLDITGFSLIAQIISDIADRECSLWKSLDQTNSNTCEIAFCSSLSAGSLIKALNKLSSLEELELTLCSTSREQNANIIRHCSLLKTFKLNQQASLDPRFAYDGEAVAIADTVHELRHLQLFGNRMTKEGLKAILDNCPHLQSLDLRACFRVDLAGDVGKRCAQQIKNFGHPYDSTDDCDFIVTDYDSHFDETNCDYDFDETSADEYDGMDLSDVVYYEFSDDGTFSSESSSDSMSS</sequence>